<keyword evidence="2" id="KW-0175">Coiled coil</keyword>
<sequence length="692" mass="78055">MELGDHRCQNCNMAFRSQSLLEKHREKFCIGSHIGDPFALNSRYLESVKNGTGPYSTTKIGLREPDMLDPMRTNEKPSAVHLRARENMLNELEKHFLVGYEPWTSMGDSPALKKLTDEFQKLRMSIEENLPTLKSFQSEQTVSPVIQRDRDYRERLQEMEEAHQQHLASIQARNRNLEELREEIHKRLSDVANRAAPTSHIEQMLVELKVQEEKNQLALDALKDQIERMQAENRAKHVDTVKVERKEEKVPLSLIPFPASSGPLSSEIRALYLSYLQNGGSDPSVLAQLYDMQMEVTMFERTGKKPERKESKKRPPQSSVGDLNSDLLVVELENQQLEEELLKLQGHRDKRKMNNGYVNGELAGIQREHLQHVAALQSEIEQLKRDSSRIHPHLGPPLLPPPVAPPPPPPPPPMCPPLPPPFTLRATESLRPQTPLLGKHLLDVPEVLGPAPYDPAAGFVVFYDFLMGLDPTFLQVRLVTGLYANGQEMSRPTLLPAVFSEKGQASQYMLDVRKGTSAILSVKQPVPRVRPMPSLALVVELQASGGFDTYGQEVQRLSSRGWTKIDLFDQQNQVLSGHWKVPIRALPVRTGLTTGELNVVPQVGTAELYLRVVNARDADMQSLAEIDPSNISIYKYPPLISSRIAPPVEHSPSRQAFYPSPPNPYFSLPFFTDCVDPPPVQEQPSKKNTNQR</sequence>
<dbReference type="RefSeq" id="XP_030063890.1">
    <property type="nucleotide sequence ID" value="XM_030208030.1"/>
</dbReference>
<dbReference type="InterPro" id="IPR013087">
    <property type="entry name" value="Znf_C2H2_type"/>
</dbReference>
<evidence type="ECO:0000313" key="6">
    <source>
        <dbReference type="RefSeq" id="XP_030063890.1"/>
    </source>
</evidence>
<dbReference type="Proteomes" id="UP000515156">
    <property type="component" value="Chromosome 6"/>
</dbReference>
<evidence type="ECO:0000256" key="1">
    <source>
        <dbReference type="PROSITE-ProRule" id="PRU00042"/>
    </source>
</evidence>
<dbReference type="PANTHER" id="PTHR33820:SF4">
    <property type="entry name" value="COILED-COIL DOMAIN-CONTAINING PROTEIN 17"/>
    <property type="match status" value="1"/>
</dbReference>
<feature type="compositionally biased region" description="Basic and acidic residues" evidence="3">
    <location>
        <begin position="301"/>
        <end position="310"/>
    </location>
</feature>
<reference evidence="6" key="1">
    <citation type="submission" date="2025-08" db="UniProtKB">
        <authorList>
            <consortium name="RefSeq"/>
        </authorList>
    </citation>
    <scope>IDENTIFICATION</scope>
</reference>
<evidence type="ECO:0000256" key="3">
    <source>
        <dbReference type="SAM" id="MobiDB-lite"/>
    </source>
</evidence>
<dbReference type="GeneID" id="115473237"/>
<evidence type="ECO:0000256" key="2">
    <source>
        <dbReference type="SAM" id="Coils"/>
    </source>
</evidence>
<feature type="compositionally biased region" description="Pro residues" evidence="3">
    <location>
        <begin position="394"/>
        <end position="416"/>
    </location>
</feature>
<dbReference type="FunCoup" id="A0A6P7YLA4">
    <property type="interactions" value="2"/>
</dbReference>
<feature type="domain" description="C2H2-type" evidence="4">
    <location>
        <begin position="6"/>
        <end position="38"/>
    </location>
</feature>
<dbReference type="GO" id="GO:0008270">
    <property type="term" value="F:zinc ion binding"/>
    <property type="evidence" value="ECO:0007669"/>
    <property type="project" value="UniProtKB-KW"/>
</dbReference>
<organism evidence="5 6">
    <name type="scientific">Microcaecilia unicolor</name>
    <dbReference type="NCBI Taxonomy" id="1415580"/>
    <lineage>
        <taxon>Eukaryota</taxon>
        <taxon>Metazoa</taxon>
        <taxon>Chordata</taxon>
        <taxon>Craniata</taxon>
        <taxon>Vertebrata</taxon>
        <taxon>Euteleostomi</taxon>
        <taxon>Amphibia</taxon>
        <taxon>Gymnophiona</taxon>
        <taxon>Siphonopidae</taxon>
        <taxon>Microcaecilia</taxon>
    </lineage>
</organism>
<keyword evidence="1" id="KW-0863">Zinc-finger</keyword>
<feature type="coiled-coil region" evidence="2">
    <location>
        <begin position="153"/>
        <end position="239"/>
    </location>
</feature>
<dbReference type="CTD" id="149483"/>
<dbReference type="PANTHER" id="PTHR33820">
    <property type="entry name" value="COILED-COIL DOMAIN-CONTAINING PROTEIN 17"/>
    <property type="match status" value="1"/>
</dbReference>
<dbReference type="PROSITE" id="PS50157">
    <property type="entry name" value="ZINC_FINGER_C2H2_2"/>
    <property type="match status" value="1"/>
</dbReference>
<dbReference type="AlphaFoldDB" id="A0A6P7YLA4"/>
<dbReference type="KEGG" id="muo:115473237"/>
<evidence type="ECO:0000259" key="4">
    <source>
        <dbReference type="PROSITE" id="PS50157"/>
    </source>
</evidence>
<gene>
    <name evidence="6" type="primary">CCDC17</name>
</gene>
<dbReference type="InterPro" id="IPR038800">
    <property type="entry name" value="CCDC17"/>
</dbReference>
<dbReference type="InParanoid" id="A0A6P7YLA4"/>
<accession>A0A6P7YLA4</accession>
<feature type="region of interest" description="Disordered" evidence="3">
    <location>
        <begin position="389"/>
        <end position="416"/>
    </location>
</feature>
<proteinExistence type="predicted"/>
<keyword evidence="1" id="KW-0862">Zinc</keyword>
<dbReference type="OrthoDB" id="289416at2759"/>
<keyword evidence="5" id="KW-1185">Reference proteome</keyword>
<name>A0A6P7YLA4_9AMPH</name>
<protein>
    <submittedName>
        <fullName evidence="6">LOW QUALITY PROTEIN: coiled-coil domain-containing protein 17</fullName>
    </submittedName>
</protein>
<feature type="region of interest" description="Disordered" evidence="3">
    <location>
        <begin position="300"/>
        <end position="326"/>
    </location>
</feature>
<keyword evidence="1" id="KW-0479">Metal-binding</keyword>
<evidence type="ECO:0000313" key="5">
    <source>
        <dbReference type="Proteomes" id="UP000515156"/>
    </source>
</evidence>